<reference evidence="7" key="1">
    <citation type="submission" date="2018-11" db="EMBL/GenBank/DDBJ databases">
        <title>Phylogenetic, genomic, and biogeographic characterization of a novel and ubiquitous marine invertebrate-associated Rickettsiales parasite, Candidatus Marinoinvertebrata rohwerii, gen. nov., sp. nov.</title>
        <authorList>
            <person name="Klinges J.G."/>
            <person name="Rosales S.M."/>
            <person name="Mcminds R."/>
            <person name="Shaver E.C."/>
            <person name="Shantz A."/>
            <person name="Peters E.C."/>
            <person name="Burkepile D.E."/>
            <person name="Silliman B.R."/>
            <person name="Vega Thurber R.L."/>
        </authorList>
    </citation>
    <scope>NUCLEOTIDE SEQUENCE [LARGE SCALE GENOMIC DNA]</scope>
    <source>
        <strain evidence="7">a_cerv_44</strain>
    </source>
</reference>
<feature type="domain" description="ProQ/FinO" evidence="5">
    <location>
        <begin position="11"/>
        <end position="122"/>
    </location>
</feature>
<dbReference type="SMART" id="SM00945">
    <property type="entry name" value="ProQ"/>
    <property type="match status" value="1"/>
</dbReference>
<dbReference type="PANTHER" id="PTHR38106:SF1">
    <property type="entry name" value="RNA CHAPERONE PROQ"/>
    <property type="match status" value="1"/>
</dbReference>
<dbReference type="InterPro" id="IPR036442">
    <property type="entry name" value="ProQ/FinO_sf"/>
</dbReference>
<dbReference type="InterPro" id="IPR016103">
    <property type="entry name" value="ProQ/FinO"/>
</dbReference>
<accession>A0A3R9XNM0</accession>
<dbReference type="InterPro" id="IPR023529">
    <property type="entry name" value="ProQ"/>
</dbReference>
<name>A0A3R9XNM0_9RICK</name>
<dbReference type="GO" id="GO:0033592">
    <property type="term" value="F:RNA strand annealing activity"/>
    <property type="evidence" value="ECO:0007669"/>
    <property type="project" value="InterPro"/>
</dbReference>
<dbReference type="PANTHER" id="PTHR38106">
    <property type="entry name" value="RNA CHAPERONE PROQ"/>
    <property type="match status" value="1"/>
</dbReference>
<comment type="caution">
    <text evidence="6">The sequence shown here is derived from an EMBL/GenBank/DDBJ whole genome shotgun (WGS) entry which is preliminary data.</text>
</comment>
<dbReference type="OrthoDB" id="9180746at2"/>
<evidence type="ECO:0000259" key="5">
    <source>
        <dbReference type="SMART" id="SM00945"/>
    </source>
</evidence>
<keyword evidence="2" id="KW-0694">RNA-binding</keyword>
<dbReference type="Gene3D" id="1.10.1710.10">
    <property type="entry name" value="ProQ/FinO domain"/>
    <property type="match status" value="1"/>
</dbReference>
<dbReference type="SUPFAM" id="SSF48657">
    <property type="entry name" value="FinO-like"/>
    <property type="match status" value="1"/>
</dbReference>
<keyword evidence="3" id="KW-0143">Chaperone</keyword>
<keyword evidence="1" id="KW-0963">Cytoplasm</keyword>
<evidence type="ECO:0000256" key="2">
    <source>
        <dbReference type="ARBA" id="ARBA00022884"/>
    </source>
</evidence>
<dbReference type="GO" id="GO:0010608">
    <property type="term" value="P:post-transcriptional regulation of gene expression"/>
    <property type="evidence" value="ECO:0007669"/>
    <property type="project" value="InterPro"/>
</dbReference>
<dbReference type="Proteomes" id="UP000279470">
    <property type="component" value="Unassembled WGS sequence"/>
</dbReference>
<evidence type="ECO:0000256" key="3">
    <source>
        <dbReference type="ARBA" id="ARBA00023186"/>
    </source>
</evidence>
<dbReference type="GO" id="GO:0034057">
    <property type="term" value="F:RNA strand-exchange activity"/>
    <property type="evidence" value="ECO:0007669"/>
    <property type="project" value="InterPro"/>
</dbReference>
<dbReference type="AlphaFoldDB" id="A0A3R9XNM0"/>
<dbReference type="RefSeq" id="WP_126044925.1">
    <property type="nucleotide sequence ID" value="NZ_RXFM01000057.1"/>
</dbReference>
<protein>
    <recommendedName>
        <fullName evidence="5">ProQ/FinO domain-containing protein</fullName>
    </recommendedName>
</protein>
<evidence type="ECO:0000256" key="4">
    <source>
        <dbReference type="SAM" id="MobiDB-lite"/>
    </source>
</evidence>
<dbReference type="GO" id="GO:0005829">
    <property type="term" value="C:cytosol"/>
    <property type="evidence" value="ECO:0007669"/>
    <property type="project" value="TreeGrafter"/>
</dbReference>
<evidence type="ECO:0000313" key="7">
    <source>
        <dbReference type="Proteomes" id="UP000279470"/>
    </source>
</evidence>
<organism evidence="6 7">
    <name type="scientific">Candidatus Aquarickettsia rohweri</name>
    <dbReference type="NCBI Taxonomy" id="2602574"/>
    <lineage>
        <taxon>Bacteria</taxon>
        <taxon>Pseudomonadati</taxon>
        <taxon>Pseudomonadota</taxon>
        <taxon>Alphaproteobacteria</taxon>
        <taxon>Rickettsiales</taxon>
        <taxon>Candidatus Midichloriaceae</taxon>
        <taxon>Candidatus Aquarickettsia</taxon>
    </lineage>
</organism>
<sequence length="190" mass="21929">MDQKIKKDQLLSSEDYNKIFNTLAHEYPKLFNKQDVKLLKVGIRKEIIANDNLRISKTQLAEFFKLYCTSKEYKELHVENAKRYDLEGNESGVVTKEQIEGLVKLKEETQKKRELKKQRQQELAKKQEAKDSSAKVKNKNINKDQNSSSLSKINKDLKVKKPTVTQDNIGNIKSANHTINSTKPKLGIKL</sequence>
<dbReference type="EMBL" id="RXFM01000057">
    <property type="protein sequence ID" value="RST65090.1"/>
    <property type="molecule type" value="Genomic_DNA"/>
</dbReference>
<feature type="compositionally biased region" description="Basic and acidic residues" evidence="4">
    <location>
        <begin position="121"/>
        <end position="134"/>
    </location>
</feature>
<proteinExistence type="predicted"/>
<dbReference type="Pfam" id="PF04352">
    <property type="entry name" value="ProQ"/>
    <property type="match status" value="1"/>
</dbReference>
<feature type="compositionally biased region" description="Polar residues" evidence="4">
    <location>
        <begin position="143"/>
        <end position="152"/>
    </location>
</feature>
<keyword evidence="7" id="KW-1185">Reference proteome</keyword>
<feature type="region of interest" description="Disordered" evidence="4">
    <location>
        <begin position="121"/>
        <end position="169"/>
    </location>
</feature>
<evidence type="ECO:0000256" key="1">
    <source>
        <dbReference type="ARBA" id="ARBA00022490"/>
    </source>
</evidence>
<gene>
    <name evidence="6" type="ORF">EIC27_04470</name>
</gene>
<evidence type="ECO:0000313" key="6">
    <source>
        <dbReference type="EMBL" id="RST65090.1"/>
    </source>
</evidence>